<evidence type="ECO:0000313" key="1">
    <source>
        <dbReference type="EMBL" id="KAI4389066.1"/>
    </source>
</evidence>
<gene>
    <name evidence="1" type="ORF">MLD38_001330</name>
</gene>
<keyword evidence="2" id="KW-1185">Reference proteome</keyword>
<name>A0ACB9SEV5_9MYRT</name>
<dbReference type="EMBL" id="CM042880">
    <property type="protein sequence ID" value="KAI4389066.1"/>
    <property type="molecule type" value="Genomic_DNA"/>
</dbReference>
<evidence type="ECO:0000313" key="2">
    <source>
        <dbReference type="Proteomes" id="UP001057402"/>
    </source>
</evidence>
<proteinExistence type="predicted"/>
<protein>
    <submittedName>
        <fullName evidence="1">Uncharacterized protein</fullName>
    </submittedName>
</protein>
<comment type="caution">
    <text evidence="1">The sequence shown here is derived from an EMBL/GenBank/DDBJ whole genome shotgun (WGS) entry which is preliminary data.</text>
</comment>
<dbReference type="Proteomes" id="UP001057402">
    <property type="component" value="Chromosome 1"/>
</dbReference>
<accession>A0ACB9SEV5</accession>
<organism evidence="1 2">
    <name type="scientific">Melastoma candidum</name>
    <dbReference type="NCBI Taxonomy" id="119954"/>
    <lineage>
        <taxon>Eukaryota</taxon>
        <taxon>Viridiplantae</taxon>
        <taxon>Streptophyta</taxon>
        <taxon>Embryophyta</taxon>
        <taxon>Tracheophyta</taxon>
        <taxon>Spermatophyta</taxon>
        <taxon>Magnoliopsida</taxon>
        <taxon>eudicotyledons</taxon>
        <taxon>Gunneridae</taxon>
        <taxon>Pentapetalae</taxon>
        <taxon>rosids</taxon>
        <taxon>malvids</taxon>
        <taxon>Myrtales</taxon>
        <taxon>Melastomataceae</taxon>
        <taxon>Melastomatoideae</taxon>
        <taxon>Melastomateae</taxon>
        <taxon>Melastoma</taxon>
    </lineage>
</organism>
<reference evidence="2" key="1">
    <citation type="journal article" date="2023" name="Front. Plant Sci.">
        <title>Chromosomal-level genome assembly of Melastoma candidum provides insights into trichome evolution.</title>
        <authorList>
            <person name="Zhong Y."/>
            <person name="Wu W."/>
            <person name="Sun C."/>
            <person name="Zou P."/>
            <person name="Liu Y."/>
            <person name="Dai S."/>
            <person name="Zhou R."/>
        </authorList>
    </citation>
    <scope>NUCLEOTIDE SEQUENCE [LARGE SCALE GENOMIC DNA]</scope>
</reference>
<sequence length="360" mass="39344">MIAPKDVYHVIEAMVPLYVAMMLAFVSTRWWKLFSPEQCAGINKFVAKYSIPLLSFQVISSTNPYQMNLRIMLADLVQKSVVIFVLVAVTRLTSRGGLKWVITGLSLSTMPNTLILGIPLLKAMYGKGAASVLSEIVFLQSIVWYNLLLFLFELQAMKAASVTPSEASGMRQGESMTLQENVPKEGVDEAKPRCGKKLETPTILIKVGKKLLRNPNTHATLLGLTWACIHFKWGIALPTIIDNSIQILSRGGLGMAMFSLGLFMASQQRILAAGTRMTAAAMVLKFVAGPALMAVSSFTVGLRGNLFRVALVQAALPQGIVPFVFAKEYNVHPEILSTTVIFGMLIAMPISLGYYLLLAL</sequence>